<evidence type="ECO:0000256" key="1">
    <source>
        <dbReference type="SAM" id="MobiDB-lite"/>
    </source>
</evidence>
<sequence length="443" mass="49559">MALARRKQHSADENPSTRAEDGSEMAEVASETTLLGILPRQRHKERKRVKAPHTSKHYPFRTLPTEIVVEIFTHFPPAYPFRPPATGILSPAVLSQICHEWREIALSIPTLWRAISLSLNSDSSSDKKRKTQLLLLETWLDRSRSCSLSIALIDKSFWNVQESLVEPFLQAIVAHCNRWEYLDLQVPLELSSLLKGDMPLLRGLQLGFTKGTGITPSDPVPVFQETPQLREANLGSINPDEITLPWTQFTRLTTQFLPGSSCWDMVEMMDNLVYCKLCSLGASRPRHIHLMQLETLIIRDEVPSSPDGFIDSWILPSLRELQIPEDYLRPDPVHTLVDFVSRSGCSLEDVCITGRDSPVSADTYRRALPSIPTLVTSPHYQGEYDEDDPERWGNPAGGTGSNIGSNLNKGSNEDEEEFDGEYFNGEESGVGREGEGNDTGYGG</sequence>
<dbReference type="Proteomes" id="UP001215280">
    <property type="component" value="Unassembled WGS sequence"/>
</dbReference>
<gene>
    <name evidence="3" type="ORF">DFH07DRAFT_765491</name>
</gene>
<dbReference type="PROSITE" id="PS50181">
    <property type="entry name" value="FBOX"/>
    <property type="match status" value="1"/>
</dbReference>
<evidence type="ECO:0000313" key="4">
    <source>
        <dbReference type="Proteomes" id="UP001215280"/>
    </source>
</evidence>
<dbReference type="InterPro" id="IPR036047">
    <property type="entry name" value="F-box-like_dom_sf"/>
</dbReference>
<feature type="region of interest" description="Disordered" evidence="1">
    <location>
        <begin position="1"/>
        <end position="30"/>
    </location>
</feature>
<evidence type="ECO:0000313" key="3">
    <source>
        <dbReference type="EMBL" id="KAJ7780202.1"/>
    </source>
</evidence>
<dbReference type="Pfam" id="PF12937">
    <property type="entry name" value="F-box-like"/>
    <property type="match status" value="1"/>
</dbReference>
<dbReference type="InterPro" id="IPR001810">
    <property type="entry name" value="F-box_dom"/>
</dbReference>
<dbReference type="EMBL" id="JARJLG010000006">
    <property type="protein sequence ID" value="KAJ7780202.1"/>
    <property type="molecule type" value="Genomic_DNA"/>
</dbReference>
<reference evidence="3" key="1">
    <citation type="submission" date="2023-03" db="EMBL/GenBank/DDBJ databases">
        <title>Massive genome expansion in bonnet fungi (Mycena s.s.) driven by repeated elements and novel gene families across ecological guilds.</title>
        <authorList>
            <consortium name="Lawrence Berkeley National Laboratory"/>
            <person name="Harder C.B."/>
            <person name="Miyauchi S."/>
            <person name="Viragh M."/>
            <person name="Kuo A."/>
            <person name="Thoen E."/>
            <person name="Andreopoulos B."/>
            <person name="Lu D."/>
            <person name="Skrede I."/>
            <person name="Drula E."/>
            <person name="Henrissat B."/>
            <person name="Morin E."/>
            <person name="Kohler A."/>
            <person name="Barry K."/>
            <person name="LaButti K."/>
            <person name="Morin E."/>
            <person name="Salamov A."/>
            <person name="Lipzen A."/>
            <person name="Mereny Z."/>
            <person name="Hegedus B."/>
            <person name="Baldrian P."/>
            <person name="Stursova M."/>
            <person name="Weitz H."/>
            <person name="Taylor A."/>
            <person name="Grigoriev I.V."/>
            <person name="Nagy L.G."/>
            <person name="Martin F."/>
            <person name="Kauserud H."/>
        </authorList>
    </citation>
    <scope>NUCLEOTIDE SEQUENCE</scope>
    <source>
        <strain evidence="3">CBHHK188m</strain>
    </source>
</reference>
<feature type="domain" description="F-box" evidence="2">
    <location>
        <begin position="57"/>
        <end position="115"/>
    </location>
</feature>
<evidence type="ECO:0000259" key="2">
    <source>
        <dbReference type="PROSITE" id="PS50181"/>
    </source>
</evidence>
<accession>A0AAD7K867</accession>
<comment type="caution">
    <text evidence="3">The sequence shown here is derived from an EMBL/GenBank/DDBJ whole genome shotgun (WGS) entry which is preliminary data.</text>
</comment>
<keyword evidence="4" id="KW-1185">Reference proteome</keyword>
<feature type="region of interest" description="Disordered" evidence="1">
    <location>
        <begin position="376"/>
        <end position="443"/>
    </location>
</feature>
<dbReference type="AlphaFoldDB" id="A0AAD7K867"/>
<name>A0AAD7K867_9AGAR</name>
<dbReference type="Gene3D" id="3.80.10.10">
    <property type="entry name" value="Ribonuclease Inhibitor"/>
    <property type="match status" value="1"/>
</dbReference>
<proteinExistence type="predicted"/>
<organism evidence="3 4">
    <name type="scientific">Mycena maculata</name>
    <dbReference type="NCBI Taxonomy" id="230809"/>
    <lineage>
        <taxon>Eukaryota</taxon>
        <taxon>Fungi</taxon>
        <taxon>Dikarya</taxon>
        <taxon>Basidiomycota</taxon>
        <taxon>Agaricomycotina</taxon>
        <taxon>Agaricomycetes</taxon>
        <taxon>Agaricomycetidae</taxon>
        <taxon>Agaricales</taxon>
        <taxon>Marasmiineae</taxon>
        <taxon>Mycenaceae</taxon>
        <taxon>Mycena</taxon>
    </lineage>
</organism>
<dbReference type="InterPro" id="IPR032675">
    <property type="entry name" value="LRR_dom_sf"/>
</dbReference>
<dbReference type="SUPFAM" id="SSF81383">
    <property type="entry name" value="F-box domain"/>
    <property type="match status" value="1"/>
</dbReference>
<protein>
    <recommendedName>
        <fullName evidence="2">F-box domain-containing protein</fullName>
    </recommendedName>
</protein>